<feature type="region of interest" description="Disordered" evidence="1">
    <location>
        <begin position="74"/>
        <end position="133"/>
    </location>
</feature>
<dbReference type="EMBL" id="BQNB010020789">
    <property type="protein sequence ID" value="GJT99639.1"/>
    <property type="molecule type" value="Genomic_DNA"/>
</dbReference>
<organism evidence="2 3">
    <name type="scientific">Tanacetum coccineum</name>
    <dbReference type="NCBI Taxonomy" id="301880"/>
    <lineage>
        <taxon>Eukaryota</taxon>
        <taxon>Viridiplantae</taxon>
        <taxon>Streptophyta</taxon>
        <taxon>Embryophyta</taxon>
        <taxon>Tracheophyta</taxon>
        <taxon>Spermatophyta</taxon>
        <taxon>Magnoliopsida</taxon>
        <taxon>eudicotyledons</taxon>
        <taxon>Gunneridae</taxon>
        <taxon>Pentapetalae</taxon>
        <taxon>asterids</taxon>
        <taxon>campanulids</taxon>
        <taxon>Asterales</taxon>
        <taxon>Asteraceae</taxon>
        <taxon>Asteroideae</taxon>
        <taxon>Anthemideae</taxon>
        <taxon>Anthemidinae</taxon>
        <taxon>Tanacetum</taxon>
    </lineage>
</organism>
<evidence type="ECO:0000313" key="3">
    <source>
        <dbReference type="Proteomes" id="UP001151760"/>
    </source>
</evidence>
<reference evidence="2" key="1">
    <citation type="journal article" date="2022" name="Int. J. Mol. Sci.">
        <title>Draft Genome of Tanacetum Coccineum: Genomic Comparison of Closely Related Tanacetum-Family Plants.</title>
        <authorList>
            <person name="Yamashiro T."/>
            <person name="Shiraishi A."/>
            <person name="Nakayama K."/>
            <person name="Satake H."/>
        </authorList>
    </citation>
    <scope>NUCLEOTIDE SEQUENCE</scope>
</reference>
<comment type="caution">
    <text evidence="2">The sequence shown here is derived from an EMBL/GenBank/DDBJ whole genome shotgun (WGS) entry which is preliminary data.</text>
</comment>
<feature type="region of interest" description="Disordered" evidence="1">
    <location>
        <begin position="1"/>
        <end position="30"/>
    </location>
</feature>
<protein>
    <submittedName>
        <fullName evidence="2">Uncharacterized protein</fullName>
    </submittedName>
</protein>
<gene>
    <name evidence="2" type="ORF">Tco_1109978</name>
</gene>
<feature type="compositionally biased region" description="Basic and acidic residues" evidence="1">
    <location>
        <begin position="109"/>
        <end position="119"/>
    </location>
</feature>
<reference evidence="2" key="2">
    <citation type="submission" date="2022-01" db="EMBL/GenBank/DDBJ databases">
        <authorList>
            <person name="Yamashiro T."/>
            <person name="Shiraishi A."/>
            <person name="Satake H."/>
            <person name="Nakayama K."/>
        </authorList>
    </citation>
    <scope>NUCLEOTIDE SEQUENCE</scope>
</reference>
<proteinExistence type="predicted"/>
<accession>A0ABQ5IHI4</accession>
<sequence length="133" mass="14638">MAKKVESEKAKIVDEPEEQHVSPVKSGRGKGFMCYGDQVVNVPNKLKKDVVPRKKRSLTIAEEAVVASRLESLKQKKQAVGEGSSAAHNKYYDLSDNDSEATLYSSSSEKIEEGANKTDDADESDMDLFDDNP</sequence>
<feature type="compositionally biased region" description="Acidic residues" evidence="1">
    <location>
        <begin position="120"/>
        <end position="133"/>
    </location>
</feature>
<evidence type="ECO:0000313" key="2">
    <source>
        <dbReference type="EMBL" id="GJT99639.1"/>
    </source>
</evidence>
<evidence type="ECO:0000256" key="1">
    <source>
        <dbReference type="SAM" id="MobiDB-lite"/>
    </source>
</evidence>
<keyword evidence="3" id="KW-1185">Reference proteome</keyword>
<name>A0ABQ5IHI4_9ASTR</name>
<feature type="compositionally biased region" description="Basic and acidic residues" evidence="1">
    <location>
        <begin position="1"/>
        <end position="20"/>
    </location>
</feature>
<dbReference type="Proteomes" id="UP001151760">
    <property type="component" value="Unassembled WGS sequence"/>
</dbReference>